<name>A0ACC3TD43_LIPKO</name>
<proteinExistence type="predicted"/>
<reference evidence="2" key="1">
    <citation type="journal article" date="2024" name="Front. Bioeng. Biotechnol.">
        <title>Genome-scale model development and genomic sequencing of the oleaginous clade Lipomyces.</title>
        <authorList>
            <person name="Czajka J.J."/>
            <person name="Han Y."/>
            <person name="Kim J."/>
            <person name="Mondo S.J."/>
            <person name="Hofstad B.A."/>
            <person name="Robles A."/>
            <person name="Haridas S."/>
            <person name="Riley R."/>
            <person name="LaButti K."/>
            <person name="Pangilinan J."/>
            <person name="Andreopoulos W."/>
            <person name="Lipzen A."/>
            <person name="Yan J."/>
            <person name="Wang M."/>
            <person name="Ng V."/>
            <person name="Grigoriev I.V."/>
            <person name="Spatafora J.W."/>
            <person name="Magnuson J.K."/>
            <person name="Baker S.E."/>
            <person name="Pomraning K.R."/>
        </authorList>
    </citation>
    <scope>NUCLEOTIDE SEQUENCE [LARGE SCALE GENOMIC DNA]</scope>
    <source>
        <strain evidence="2">CBS 7786</strain>
    </source>
</reference>
<sequence length="1211" mass="134820">MSLWGLWRRQPKDGGDKASGTAAIEKAWVSLTEEEAGLRDGSDSRVHGKVAQQIMEIANIIRAEDQSGTRRICLQYALDHGLFTKIAQITQLCGPSIIKASVAAFSILIKSGEEDLMSNDQVVMSINVFLWELKKSYGDSVLEDEFAEMLFSVASKLRSEPQSLMKWIHLSLSTPVTEVSGVLLDDQPSTEPSSQSRANFQSVAEEDMPEIVYELPPEANTDTLQHESGSASVEPQATPAVQEALDNAEAESIPVEVDEPRDEPRFKTEHATDESATDESYDDAEPTQSVVDETQNDMEDSCSNGDVHHAEYGRDDSSTSQKNVDDACDAIDELISDLRTSHNRDDFPLFYFLLEFIHHEGRAGEFARTGLLYIIELALPSSPLEQWILESDLGTLMASGLGALYSQLSRTMFRAFETTTEPQIVTMAKESERKFIPVSSGDSAAGQDDPQEMEINKVHLQTFLSYLEFWQDTMSHCRSTLIRNTLLDNFETLFLKQLLVPSLADCIDLEGSVSGGAAIAVLTYLRAIFESLDQADIIRLILSSLMVDKDSILPMAEPRPHVMSENDPDGDDRDERIPIKMTATTFSLVDLITDSLKSSSQQTIIAALRLVSTLVRKHYPYTMNTLFQVTPIANGFTSTVTPFNVYAQEMEFFLSLMPANDSDELSSQVYDRYLKDNRLALESHAYLPPSIARSDDLEGGAMARNTTTNDMPLLYSHIIKADDQTWNEILRLFSAFFANSVELNLVLTRVLVDLVSCGWISLRGWLLVNLDDVEVSHARPRPDDDDIDSDESTLEMQRGLSAVDDSRVDISVQGLEEYTEDMSDSEDEYWGTMPEERYEETAFRKLSPMMEVLEALSNKIDEYRKKIPVFDDKLAERRQMLHEDEDQIGDPAAVALSSPLVDMKAKAIAVAESQRFSLSPMDTQQRAEQIYWSSSPAQPLLSLRQPGKYRSLASVSSLSVPRTTRSRLPLPQQQTSPLAGRQHRRAESVAGDILVPPSSAYRSAHKRSQSTFTSSPFLSPTSTFVSDLATPLRAPPALRTMKSDDSLRAFESLMSSPPELTGSSVATRQIVTPALLSASRFSKENRHVKRFGSSPSEFANSFLMNDDSIPNPLASQDEFNDVEEYGGTGRGKMVPGIEMDDIVTDTAYIPTVIQVMGPEAGKSRYVSVAHLLVNVIVFGEFVKEVTAMVQVRSTLIDRVDYGWQRRRCRRG</sequence>
<evidence type="ECO:0000313" key="1">
    <source>
        <dbReference type="EMBL" id="KAK9240817.1"/>
    </source>
</evidence>
<comment type="caution">
    <text evidence="1">The sequence shown here is derived from an EMBL/GenBank/DDBJ whole genome shotgun (WGS) entry which is preliminary data.</text>
</comment>
<evidence type="ECO:0000313" key="2">
    <source>
        <dbReference type="Proteomes" id="UP001433508"/>
    </source>
</evidence>
<dbReference type="EMBL" id="MU971337">
    <property type="protein sequence ID" value="KAK9240817.1"/>
    <property type="molecule type" value="Genomic_DNA"/>
</dbReference>
<keyword evidence="2" id="KW-1185">Reference proteome</keyword>
<gene>
    <name evidence="1" type="ORF">V1525DRAFT_393980</name>
</gene>
<dbReference type="Proteomes" id="UP001433508">
    <property type="component" value="Unassembled WGS sequence"/>
</dbReference>
<organism evidence="1 2">
    <name type="scientific">Lipomyces kononenkoae</name>
    <name type="common">Yeast</name>
    <dbReference type="NCBI Taxonomy" id="34357"/>
    <lineage>
        <taxon>Eukaryota</taxon>
        <taxon>Fungi</taxon>
        <taxon>Dikarya</taxon>
        <taxon>Ascomycota</taxon>
        <taxon>Saccharomycotina</taxon>
        <taxon>Lipomycetes</taxon>
        <taxon>Lipomycetales</taxon>
        <taxon>Lipomycetaceae</taxon>
        <taxon>Lipomyces</taxon>
    </lineage>
</organism>
<protein>
    <submittedName>
        <fullName evidence="1">Retinoic acid induced 16-like protein-domain-containing protein</fullName>
    </submittedName>
</protein>
<accession>A0ACC3TD43</accession>